<gene>
    <name evidence="1" type="primary">SETMAR</name>
    <name evidence="1" type="ORF">EVAR_83011_1</name>
</gene>
<dbReference type="OrthoDB" id="616263at2759"/>
<reference evidence="1 2" key="1">
    <citation type="journal article" date="2019" name="Commun. Biol.">
        <title>The bagworm genome reveals a unique fibroin gene that provides high tensile strength.</title>
        <authorList>
            <person name="Kono N."/>
            <person name="Nakamura H."/>
            <person name="Ohtoshi R."/>
            <person name="Tomita M."/>
            <person name="Numata K."/>
            <person name="Arakawa K."/>
        </authorList>
    </citation>
    <scope>NUCLEOTIDE SEQUENCE [LARGE SCALE GENOMIC DNA]</scope>
</reference>
<dbReference type="EMBL" id="BGZK01002685">
    <property type="protein sequence ID" value="GBP95815.1"/>
    <property type="molecule type" value="Genomic_DNA"/>
</dbReference>
<dbReference type="GO" id="GO:0044547">
    <property type="term" value="F:DNA topoisomerase binding"/>
    <property type="evidence" value="ECO:0007669"/>
    <property type="project" value="TreeGrafter"/>
</dbReference>
<keyword evidence="1" id="KW-0489">Methyltransferase</keyword>
<evidence type="ECO:0000313" key="1">
    <source>
        <dbReference type="EMBL" id="GBP95815.1"/>
    </source>
</evidence>
<dbReference type="GO" id="GO:0044774">
    <property type="term" value="P:mitotic DNA integrity checkpoint signaling"/>
    <property type="evidence" value="ECO:0007669"/>
    <property type="project" value="TreeGrafter"/>
</dbReference>
<evidence type="ECO:0000313" key="2">
    <source>
        <dbReference type="Proteomes" id="UP000299102"/>
    </source>
</evidence>
<dbReference type="GO" id="GO:0035861">
    <property type="term" value="C:site of double-strand break"/>
    <property type="evidence" value="ECO:0007669"/>
    <property type="project" value="TreeGrafter"/>
</dbReference>
<dbReference type="InterPro" id="IPR052709">
    <property type="entry name" value="Transposase-MT_Hybrid"/>
</dbReference>
<comment type="caution">
    <text evidence="1">The sequence shown here is derived from an EMBL/GenBank/DDBJ whole genome shotgun (WGS) entry which is preliminary data.</text>
</comment>
<dbReference type="GO" id="GO:0006303">
    <property type="term" value="P:double-strand break repair via nonhomologous end joining"/>
    <property type="evidence" value="ECO:0007669"/>
    <property type="project" value="TreeGrafter"/>
</dbReference>
<dbReference type="AlphaFoldDB" id="A0A4C2AA16"/>
<dbReference type="PANTHER" id="PTHR46060:SF2">
    <property type="entry name" value="HISTONE-LYSINE N-METHYLTRANSFERASE SETMAR"/>
    <property type="match status" value="1"/>
</dbReference>
<dbReference type="GO" id="GO:0042800">
    <property type="term" value="F:histone H3K4 methyltransferase activity"/>
    <property type="evidence" value="ECO:0007669"/>
    <property type="project" value="TreeGrafter"/>
</dbReference>
<dbReference type="GO" id="GO:0031297">
    <property type="term" value="P:replication fork processing"/>
    <property type="evidence" value="ECO:0007669"/>
    <property type="project" value="TreeGrafter"/>
</dbReference>
<proteinExistence type="predicted"/>
<dbReference type="GO" id="GO:0005634">
    <property type="term" value="C:nucleus"/>
    <property type="evidence" value="ECO:0007669"/>
    <property type="project" value="TreeGrafter"/>
</dbReference>
<dbReference type="Proteomes" id="UP000299102">
    <property type="component" value="Unassembled WGS sequence"/>
</dbReference>
<dbReference type="GO" id="GO:0000793">
    <property type="term" value="C:condensed chromosome"/>
    <property type="evidence" value="ECO:0007669"/>
    <property type="project" value="TreeGrafter"/>
</dbReference>
<dbReference type="GO" id="GO:0000014">
    <property type="term" value="F:single-stranded DNA endodeoxyribonuclease activity"/>
    <property type="evidence" value="ECO:0007669"/>
    <property type="project" value="TreeGrafter"/>
</dbReference>
<dbReference type="GO" id="GO:0003690">
    <property type="term" value="F:double-stranded DNA binding"/>
    <property type="evidence" value="ECO:0007669"/>
    <property type="project" value="TreeGrafter"/>
</dbReference>
<organism evidence="1 2">
    <name type="scientific">Eumeta variegata</name>
    <name type="common">Bagworm moth</name>
    <name type="synonym">Eumeta japonica</name>
    <dbReference type="NCBI Taxonomy" id="151549"/>
    <lineage>
        <taxon>Eukaryota</taxon>
        <taxon>Metazoa</taxon>
        <taxon>Ecdysozoa</taxon>
        <taxon>Arthropoda</taxon>
        <taxon>Hexapoda</taxon>
        <taxon>Insecta</taxon>
        <taxon>Pterygota</taxon>
        <taxon>Neoptera</taxon>
        <taxon>Endopterygota</taxon>
        <taxon>Lepidoptera</taxon>
        <taxon>Glossata</taxon>
        <taxon>Ditrysia</taxon>
        <taxon>Tineoidea</taxon>
        <taxon>Psychidae</taxon>
        <taxon>Oiketicinae</taxon>
        <taxon>Eumeta</taxon>
    </lineage>
</organism>
<keyword evidence="2" id="KW-1185">Reference proteome</keyword>
<sequence length="135" mass="15343">MGQTSRSVSMYERLESRRSPILALLRCLDFGHYVALDAPMPGARPNSVEIHFVVILQREKCDVCVPNAVSVRVAQNWFKRFQSGNFGLKDEPRSGRPVTDKVDAILEKVEQDRHIISYDVAEELGIDHQTLLIHL</sequence>
<dbReference type="GO" id="GO:0000729">
    <property type="term" value="P:DNA double-strand break processing"/>
    <property type="evidence" value="ECO:0007669"/>
    <property type="project" value="TreeGrafter"/>
</dbReference>
<dbReference type="GO" id="GO:0003697">
    <property type="term" value="F:single-stranded DNA binding"/>
    <property type="evidence" value="ECO:0007669"/>
    <property type="project" value="TreeGrafter"/>
</dbReference>
<dbReference type="GO" id="GO:0032259">
    <property type="term" value="P:methylation"/>
    <property type="evidence" value="ECO:0007669"/>
    <property type="project" value="UniProtKB-KW"/>
</dbReference>
<accession>A0A4C2AA16</accession>
<dbReference type="PANTHER" id="PTHR46060">
    <property type="entry name" value="MARINER MOS1 TRANSPOSASE-LIKE PROTEIN"/>
    <property type="match status" value="1"/>
</dbReference>
<keyword evidence="1" id="KW-0808">Transferase</keyword>
<dbReference type="GO" id="GO:0015074">
    <property type="term" value="P:DNA integration"/>
    <property type="evidence" value="ECO:0007669"/>
    <property type="project" value="TreeGrafter"/>
</dbReference>
<dbReference type="GO" id="GO:0046975">
    <property type="term" value="F:histone H3K36 methyltransferase activity"/>
    <property type="evidence" value="ECO:0007669"/>
    <property type="project" value="TreeGrafter"/>
</dbReference>
<name>A0A4C2AA16_EUMVA</name>
<protein>
    <submittedName>
        <fullName evidence="1">Histone-lysine N-methyltransferase SETMAR</fullName>
    </submittedName>
</protein>